<dbReference type="PANTHER" id="PTHR45348:SF2">
    <property type="entry name" value="ZINC-TYPE ALCOHOL DEHYDROGENASE-LIKE PROTEIN C2E1P3.01"/>
    <property type="match status" value="1"/>
</dbReference>
<protein>
    <submittedName>
        <fullName evidence="2">Uncharacterized protein</fullName>
    </submittedName>
</protein>
<evidence type="ECO:0000313" key="3">
    <source>
        <dbReference type="EMBL" id="KAE9974448.1"/>
    </source>
</evidence>
<dbReference type="EMBL" id="WNWS01000324">
    <property type="protein sequence ID" value="KAE9970654.1"/>
    <property type="molecule type" value="Genomic_DNA"/>
</dbReference>
<dbReference type="Proteomes" id="UP000447873">
    <property type="component" value="Unassembled WGS sequence"/>
</dbReference>
<proteinExistence type="predicted"/>
<keyword evidence="1" id="KW-0560">Oxidoreductase</keyword>
<name>A0A8H3UL56_VENIN</name>
<organism evidence="2 4">
    <name type="scientific">Venturia inaequalis</name>
    <name type="common">Apple scab fungus</name>
    <dbReference type="NCBI Taxonomy" id="5025"/>
    <lineage>
        <taxon>Eukaryota</taxon>
        <taxon>Fungi</taxon>
        <taxon>Dikarya</taxon>
        <taxon>Ascomycota</taxon>
        <taxon>Pezizomycotina</taxon>
        <taxon>Dothideomycetes</taxon>
        <taxon>Pleosporomycetidae</taxon>
        <taxon>Venturiales</taxon>
        <taxon>Venturiaceae</taxon>
        <taxon>Venturia</taxon>
    </lineage>
</organism>
<dbReference type="EMBL" id="WNWR01000559">
    <property type="protein sequence ID" value="KAE9974448.1"/>
    <property type="molecule type" value="Genomic_DNA"/>
</dbReference>
<evidence type="ECO:0000313" key="2">
    <source>
        <dbReference type="EMBL" id="KAE9970654.1"/>
    </source>
</evidence>
<dbReference type="InterPro" id="IPR047122">
    <property type="entry name" value="Trans-enoyl_RdTase-like"/>
</dbReference>
<dbReference type="GO" id="GO:0016651">
    <property type="term" value="F:oxidoreductase activity, acting on NAD(P)H"/>
    <property type="evidence" value="ECO:0007669"/>
    <property type="project" value="InterPro"/>
</dbReference>
<gene>
    <name evidence="3" type="ORF">EG327_008743</name>
    <name evidence="2" type="ORF">EG328_006138</name>
</gene>
<evidence type="ECO:0000256" key="1">
    <source>
        <dbReference type="ARBA" id="ARBA00023002"/>
    </source>
</evidence>
<evidence type="ECO:0000313" key="5">
    <source>
        <dbReference type="Proteomes" id="UP000490939"/>
    </source>
</evidence>
<dbReference type="PANTHER" id="PTHR45348">
    <property type="entry name" value="HYPOTHETICAL OXIDOREDUCTASE (EUROFUNG)"/>
    <property type="match status" value="1"/>
</dbReference>
<reference evidence="2 4" key="1">
    <citation type="submission" date="2018-12" db="EMBL/GenBank/DDBJ databases">
        <title>Venturia inaequalis Genome Resource.</title>
        <authorList>
            <person name="Lichtner F.J."/>
        </authorList>
    </citation>
    <scope>NUCLEOTIDE SEQUENCE [LARGE SCALE GENOMIC DNA]</scope>
    <source>
        <strain evidence="2 4">120213</strain>
        <strain evidence="3 5">DMI_063113</strain>
    </source>
</reference>
<dbReference type="SUPFAM" id="SSF51735">
    <property type="entry name" value="NAD(P)-binding Rossmann-fold domains"/>
    <property type="match status" value="1"/>
</dbReference>
<dbReference type="AlphaFoldDB" id="A0A8H3UL56"/>
<accession>A0A8H3UL56</accession>
<dbReference type="Proteomes" id="UP000490939">
    <property type="component" value="Unassembled WGS sequence"/>
</dbReference>
<keyword evidence="5" id="KW-1185">Reference proteome</keyword>
<dbReference type="InterPro" id="IPR036291">
    <property type="entry name" value="NAD(P)-bd_dom_sf"/>
</dbReference>
<comment type="caution">
    <text evidence="2">The sequence shown here is derived from an EMBL/GenBank/DDBJ whole genome shotgun (WGS) entry which is preliminary data.</text>
</comment>
<sequence>MRVPDGFVSEVGIAVSGSASRKFVVDFELFCGRSSATGALAIQYAKLPGFEVFTTCSNHNFELVKSLGADYAHDHASPWCVAGIHQALNNKLYYAWDTILEEKTAKVCADALSNEPPSG</sequence>
<evidence type="ECO:0000313" key="4">
    <source>
        <dbReference type="Proteomes" id="UP000447873"/>
    </source>
</evidence>
<dbReference type="Gene3D" id="3.40.50.720">
    <property type="entry name" value="NAD(P)-binding Rossmann-like Domain"/>
    <property type="match status" value="1"/>
</dbReference>